<evidence type="ECO:0008006" key="3">
    <source>
        <dbReference type="Google" id="ProtNLM"/>
    </source>
</evidence>
<dbReference type="OrthoDB" id="5367135at2759"/>
<accession>A0A4S4M672</accession>
<protein>
    <recommendedName>
        <fullName evidence="3">Fucose-specific lectin</fullName>
    </recommendedName>
</protein>
<sequence length="285" mass="31485">MAQFQDLTRRLLAAGGAMHPEGKSMYLLYADRSSLISKHWTGNAFGDQDIVATSVRTNSTASYVLAPNSRRIICISSSSALRALTYNDEDEEWVDDTIPHHDVHPEGKIATSFGADNRAYVFFQDPAGRLIQLDDAWNPTVLPVEPVAGSPITTAFVENKIHTFYISAKDNCIHYVIQEGGNSWSDKLMSKCSFEEEKVKRFSVGKNEESGALEAYVLTEKSALLQVVGNQDGTADAGEEKTVLGKVDQTGTFVAGTSAECCRRVWRPVYYVVVPVYSGRYWCCC</sequence>
<evidence type="ECO:0000313" key="1">
    <source>
        <dbReference type="EMBL" id="THH20744.1"/>
    </source>
</evidence>
<keyword evidence="2" id="KW-1185">Reference proteome</keyword>
<comment type="caution">
    <text evidence="1">The sequence shown here is derived from an EMBL/GenBank/DDBJ whole genome shotgun (WGS) entry which is preliminary data.</text>
</comment>
<name>A0A4S4M672_9AGAM</name>
<organism evidence="1 2">
    <name type="scientific">Bondarzewia mesenterica</name>
    <dbReference type="NCBI Taxonomy" id="1095465"/>
    <lineage>
        <taxon>Eukaryota</taxon>
        <taxon>Fungi</taxon>
        <taxon>Dikarya</taxon>
        <taxon>Basidiomycota</taxon>
        <taxon>Agaricomycotina</taxon>
        <taxon>Agaricomycetes</taxon>
        <taxon>Russulales</taxon>
        <taxon>Bondarzewiaceae</taxon>
        <taxon>Bondarzewia</taxon>
    </lineage>
</organism>
<evidence type="ECO:0000313" key="2">
    <source>
        <dbReference type="Proteomes" id="UP000310158"/>
    </source>
</evidence>
<dbReference type="SUPFAM" id="SSF89372">
    <property type="entry name" value="Fucose-specific lectin"/>
    <property type="match status" value="1"/>
</dbReference>
<proteinExistence type="predicted"/>
<dbReference type="Gene3D" id="2.120.10.70">
    <property type="entry name" value="Fucose-specific lectin"/>
    <property type="match status" value="1"/>
</dbReference>
<reference evidence="1 2" key="1">
    <citation type="submission" date="2019-02" db="EMBL/GenBank/DDBJ databases">
        <title>Genome sequencing of the rare red list fungi Bondarzewia mesenterica.</title>
        <authorList>
            <person name="Buettner E."/>
            <person name="Kellner H."/>
        </authorList>
    </citation>
    <scope>NUCLEOTIDE SEQUENCE [LARGE SCALE GENOMIC DNA]</scope>
    <source>
        <strain evidence="1 2">DSM 108281</strain>
    </source>
</reference>
<dbReference type="EMBL" id="SGPL01000015">
    <property type="protein sequence ID" value="THH20744.1"/>
    <property type="molecule type" value="Genomic_DNA"/>
</dbReference>
<dbReference type="Proteomes" id="UP000310158">
    <property type="component" value="Unassembled WGS sequence"/>
</dbReference>
<gene>
    <name evidence="1" type="ORF">EW146_g691</name>
</gene>
<dbReference type="AlphaFoldDB" id="A0A4S4M672"/>